<dbReference type="PATRIC" id="fig|342002.3.peg.405"/>
<dbReference type="Pfam" id="PF13378">
    <property type="entry name" value="MR_MLE_C"/>
    <property type="match status" value="1"/>
</dbReference>
<feature type="active site" description="Proton donor/acceptor" evidence="3">
    <location>
        <position position="328"/>
    </location>
</feature>
<dbReference type="SUPFAM" id="SSF54826">
    <property type="entry name" value="Enolase N-terminal domain-like"/>
    <property type="match status" value="1"/>
</dbReference>
<keyword evidence="1 4" id="KW-0479">Metal-binding</keyword>
<comment type="cofactor">
    <cofactor evidence="4">
        <name>Mg(2+)</name>
        <dbReference type="ChEBI" id="CHEBI:18420"/>
    </cofactor>
    <text evidence="4">Binds 1 Mg(2+) ion per subunit.</text>
</comment>
<dbReference type="EMBL" id="MVHH01000002">
    <property type="protein sequence ID" value="ORA00934.1"/>
    <property type="molecule type" value="Genomic_DNA"/>
</dbReference>
<dbReference type="SFLD" id="SFLDF00118">
    <property type="entry name" value="D-tartrate_dehydratase"/>
    <property type="match status" value="1"/>
</dbReference>
<dbReference type="InterPro" id="IPR046945">
    <property type="entry name" value="RHMD-like"/>
</dbReference>
<evidence type="ECO:0000256" key="2">
    <source>
        <dbReference type="ARBA" id="ARBA00022842"/>
    </source>
</evidence>
<feature type="active site" description="acceptor" evidence="3">
    <location>
        <position position="190"/>
    </location>
</feature>
<evidence type="ECO:0000313" key="6">
    <source>
        <dbReference type="EMBL" id="KKC01431.1"/>
    </source>
</evidence>
<reference evidence="8" key="1">
    <citation type="submission" date="2015-04" db="EMBL/GenBank/DDBJ databases">
        <title>Genome sequence of Mycobacterium arupense GUC1.</title>
        <authorList>
            <person name="Greninger A.L."/>
            <person name="Cunningham G."/>
            <person name="Chiu C.Y."/>
            <person name="Miller S."/>
        </authorList>
    </citation>
    <scope>NUCLEOTIDE SEQUENCE [LARGE SCALE GENOMIC DNA]</scope>
    <source>
        <strain evidence="8">GUC1</strain>
    </source>
</reference>
<dbReference type="GO" id="GO:0047808">
    <property type="term" value="F:D(-)-tartrate dehydratase activity"/>
    <property type="evidence" value="ECO:0007669"/>
    <property type="project" value="InterPro"/>
</dbReference>
<dbReference type="Gene3D" id="3.20.20.120">
    <property type="entry name" value="Enolase-like C-terminal domain"/>
    <property type="match status" value="1"/>
</dbReference>
<proteinExistence type="predicted"/>
<dbReference type="Proteomes" id="UP000192327">
    <property type="component" value="Unassembled WGS sequence"/>
</dbReference>
<comment type="caution">
    <text evidence="6">The sequence shown here is derived from an EMBL/GenBank/DDBJ whole genome shotgun (WGS) entry which is preliminary data.</text>
</comment>
<dbReference type="InterPro" id="IPR034611">
    <property type="entry name" value="D-tartrate_dehydratase"/>
</dbReference>
<evidence type="ECO:0000256" key="1">
    <source>
        <dbReference type="ARBA" id="ARBA00022723"/>
    </source>
</evidence>
<dbReference type="SFLD" id="SFLDG00179">
    <property type="entry name" value="mandelate_racemase"/>
    <property type="match status" value="1"/>
</dbReference>
<dbReference type="InterPro" id="IPR029065">
    <property type="entry name" value="Enolase_C-like"/>
</dbReference>
<gene>
    <name evidence="7" type="ORF">BST15_02285</name>
    <name evidence="6" type="ORF">WR43_00630</name>
</gene>
<evidence type="ECO:0000256" key="3">
    <source>
        <dbReference type="PIRSR" id="PIRSR634611-1"/>
    </source>
</evidence>
<dbReference type="GO" id="GO:0016052">
    <property type="term" value="P:carbohydrate catabolic process"/>
    <property type="evidence" value="ECO:0007669"/>
    <property type="project" value="TreeGrafter"/>
</dbReference>
<dbReference type="PANTHER" id="PTHR13794:SF58">
    <property type="entry name" value="MITOCHONDRIAL ENOLASE SUPERFAMILY MEMBER 1"/>
    <property type="match status" value="1"/>
</dbReference>
<dbReference type="PANTHER" id="PTHR13794">
    <property type="entry name" value="ENOLASE SUPERFAMILY, MANDELATE RACEMASE"/>
    <property type="match status" value="1"/>
</dbReference>
<sequence>MRITQIIETPVRLRGEVANALVDFSRHTVSLVAVVSDQIRDGKPVTGIAFNSIGRFAQSGILADRMIPRVLRANPESLLDDAGWIDPARVLRCALTDEKPGGHGDRAGAAAALELACWDLNAKLADEPAYRTIAEYFGRELDGDPVNTAVPVYAAGGYYYPGDDAGAGVDRLRSEIRGYLDMGYDAVKMKIGGASMSEDLARIEAVIDIVGSGARVAVDANGRFDQAAAIAWAQALRPYGLRWYEEPGDPLDFALNAEVIAAYDGAVATGENLFSVRDATNLVRYGGMRPGVDIFQMDAGLSYGLTEYVQMIEVLEAGGFDRRFAFPHGGHLINLHIVVALGLGGCESYPGVFAPFGGYAPGCVLAEGTIAPTDAPGFGLECKPDLAAVIAELVG</sequence>
<feature type="domain" description="Mandelate racemase/muconate lactonizing enzyme C-terminal" evidence="5">
    <location>
        <begin position="169"/>
        <end position="266"/>
    </location>
</feature>
<protein>
    <submittedName>
        <fullName evidence="6">Mandelate racemase</fullName>
    </submittedName>
</protein>
<dbReference type="EMBL" id="LASW01000001">
    <property type="protein sequence ID" value="KKC01431.1"/>
    <property type="molecule type" value="Genomic_DNA"/>
</dbReference>
<dbReference type="AlphaFoldDB" id="A0A0F5N339"/>
<dbReference type="Proteomes" id="UP000034416">
    <property type="component" value="Unassembled WGS sequence"/>
</dbReference>
<name>A0A0F5N339_9MYCO</name>
<feature type="binding site" evidence="4">
    <location>
        <position position="245"/>
    </location>
    <ligand>
        <name>Mg(2+)</name>
        <dbReference type="ChEBI" id="CHEBI:18420"/>
    </ligand>
</feature>
<evidence type="ECO:0000313" key="7">
    <source>
        <dbReference type="EMBL" id="ORA00934.1"/>
    </source>
</evidence>
<dbReference type="RefSeq" id="WP_046187664.1">
    <property type="nucleotide sequence ID" value="NZ_JACKUJ010000045.1"/>
</dbReference>
<dbReference type="InterPro" id="IPR029017">
    <property type="entry name" value="Enolase-like_N"/>
</dbReference>
<dbReference type="Gene3D" id="3.30.390.10">
    <property type="entry name" value="Enolase-like, N-terminal domain"/>
    <property type="match status" value="1"/>
</dbReference>
<feature type="binding site" evidence="4">
    <location>
        <position position="219"/>
    </location>
    <ligand>
        <name>Mg(2+)</name>
        <dbReference type="ChEBI" id="CHEBI:18420"/>
    </ligand>
</feature>
<organism evidence="6 8">
    <name type="scientific">Mycolicibacter arupensis</name>
    <dbReference type="NCBI Taxonomy" id="342002"/>
    <lineage>
        <taxon>Bacteria</taxon>
        <taxon>Bacillati</taxon>
        <taxon>Actinomycetota</taxon>
        <taxon>Actinomycetes</taxon>
        <taxon>Mycobacteriales</taxon>
        <taxon>Mycobacteriaceae</taxon>
        <taxon>Mycolicibacter</taxon>
    </lineage>
</organism>
<evidence type="ECO:0000313" key="8">
    <source>
        <dbReference type="Proteomes" id="UP000034416"/>
    </source>
</evidence>
<keyword evidence="2 4" id="KW-0460">Magnesium</keyword>
<evidence type="ECO:0000256" key="4">
    <source>
        <dbReference type="PIRSR" id="PIRSR634611-3"/>
    </source>
</evidence>
<dbReference type="SUPFAM" id="SSF51604">
    <property type="entry name" value="Enolase C-terminal domain-like"/>
    <property type="match status" value="1"/>
</dbReference>
<keyword evidence="9" id="KW-1185">Reference proteome</keyword>
<dbReference type="OrthoDB" id="9802699at2"/>
<dbReference type="GO" id="GO:0000287">
    <property type="term" value="F:magnesium ion binding"/>
    <property type="evidence" value="ECO:0007669"/>
    <property type="project" value="TreeGrafter"/>
</dbReference>
<dbReference type="SMART" id="SM00922">
    <property type="entry name" value="MR_MLE"/>
    <property type="match status" value="1"/>
</dbReference>
<reference evidence="7 9" key="3">
    <citation type="submission" date="2016-12" db="EMBL/GenBank/DDBJ databases">
        <title>The new phylogeny of genus Mycobacterium.</title>
        <authorList>
            <person name="Tortoli E."/>
            <person name="Trovato A."/>
            <person name="Cirillo D.M."/>
        </authorList>
    </citation>
    <scope>NUCLEOTIDE SEQUENCE [LARGE SCALE GENOMIC DNA]</scope>
    <source>
        <strain evidence="7 9">DSM 44942</strain>
    </source>
</reference>
<evidence type="ECO:0000259" key="5">
    <source>
        <dbReference type="SMART" id="SM00922"/>
    </source>
</evidence>
<feature type="binding site" evidence="4">
    <location>
        <position position="271"/>
    </location>
    <ligand>
        <name>Mg(2+)</name>
        <dbReference type="ChEBI" id="CHEBI:18420"/>
    </ligand>
</feature>
<dbReference type="STRING" id="342002.BST15_02285"/>
<dbReference type="InterPro" id="IPR036849">
    <property type="entry name" value="Enolase-like_C_sf"/>
</dbReference>
<dbReference type="SFLD" id="SFLDS00001">
    <property type="entry name" value="Enolase"/>
    <property type="match status" value="1"/>
</dbReference>
<accession>A0A0F5N339</accession>
<reference evidence="6" key="2">
    <citation type="submission" date="2015-04" db="EMBL/GenBank/DDBJ databases">
        <title>Genome sequence of Mycobacterium arupense strain GUC1.</title>
        <authorList>
            <person name="Greninger A.L."/>
            <person name="Cunningham G."/>
            <person name="Chiu C.Y."/>
            <person name="Miller S."/>
        </authorList>
    </citation>
    <scope>NUCLEOTIDE SEQUENCE</scope>
    <source>
        <strain evidence="6">GUC1</strain>
    </source>
</reference>
<dbReference type="InterPro" id="IPR013342">
    <property type="entry name" value="Mandelate_racemase_C"/>
</dbReference>
<evidence type="ECO:0000313" key="9">
    <source>
        <dbReference type="Proteomes" id="UP000192327"/>
    </source>
</evidence>